<sequence length="108" mass="12552">MRKSAVCVIRPHSRNCEMPVVNSLSPTLLPNSTIKSLKEEDIFDKLEDLNTLREMRRTKSASRSQVLVEPLTFISEEDRYETMLLFYEDQQLKQTSKPANARLNTHEL</sequence>
<reference evidence="1 2" key="1">
    <citation type="submission" date="2012-10" db="EMBL/GenBank/DDBJ databases">
        <authorList>
            <person name="Zafar N."/>
            <person name="Inman J."/>
            <person name="Hall N."/>
            <person name="Lorenzi H."/>
            <person name="Caler E."/>
        </authorList>
    </citation>
    <scope>NUCLEOTIDE SEQUENCE [LARGE SCALE GENOMIC DNA]</scope>
    <source>
        <strain evidence="1 2">IP1</strain>
    </source>
</reference>
<dbReference type="GeneID" id="14885373"/>
<protein>
    <submittedName>
        <fullName evidence="1">Uncharacterized protein</fullName>
    </submittedName>
</protein>
<organism evidence="1 2">
    <name type="scientific">Entamoeba invadens IP1</name>
    <dbReference type="NCBI Taxonomy" id="370355"/>
    <lineage>
        <taxon>Eukaryota</taxon>
        <taxon>Amoebozoa</taxon>
        <taxon>Evosea</taxon>
        <taxon>Archamoebae</taxon>
        <taxon>Mastigamoebida</taxon>
        <taxon>Entamoebidae</taxon>
        <taxon>Entamoeba</taxon>
    </lineage>
</organism>
<proteinExistence type="predicted"/>
<keyword evidence="2" id="KW-1185">Reference proteome</keyword>
<gene>
    <name evidence="1" type="ORF">EIN_031210</name>
</gene>
<dbReference type="Proteomes" id="UP000014680">
    <property type="component" value="Unassembled WGS sequence"/>
</dbReference>
<name>A0A0A1TY51_ENTIV</name>
<dbReference type="KEGG" id="eiv:EIN_031210"/>
<accession>A0A0A1TY51</accession>
<evidence type="ECO:0000313" key="1">
    <source>
        <dbReference type="EMBL" id="ELP86420.1"/>
    </source>
</evidence>
<evidence type="ECO:0000313" key="2">
    <source>
        <dbReference type="Proteomes" id="UP000014680"/>
    </source>
</evidence>
<dbReference type="EMBL" id="KB206969">
    <property type="protein sequence ID" value="ELP86420.1"/>
    <property type="molecule type" value="Genomic_DNA"/>
</dbReference>
<dbReference type="AlphaFoldDB" id="A0A0A1TY51"/>
<dbReference type="RefSeq" id="XP_004185766.1">
    <property type="nucleotide sequence ID" value="XM_004185718.1"/>
</dbReference>
<dbReference type="VEuPathDB" id="AmoebaDB:EIN_031210"/>